<dbReference type="OrthoDB" id="6432521at2759"/>
<keyword evidence="1" id="KW-0472">Membrane</keyword>
<accession>A0A4Y2AFP3</accession>
<sequence length="149" mass="17279">MPVSMVRKISQNMLRCYPFKIVHVQELVPADLPKREAFILQFFAQMKVDNALPWNILWTDKAHFHLQDSVNTQYCRIRAKENPFEMQPLPVHSQKVTVWGGFTAAFIVGLFFFFFEEIGPSGNVTCTVKRTRYESLLPNQLVPALQQYG</sequence>
<comment type="caution">
    <text evidence="2">The sequence shown here is derived from an EMBL/GenBank/DDBJ whole genome shotgun (WGS) entry which is preliminary data.</text>
</comment>
<protein>
    <submittedName>
        <fullName evidence="2">Uncharacterized protein</fullName>
    </submittedName>
</protein>
<dbReference type="AlphaFoldDB" id="A0A4Y2AFP3"/>
<name>A0A4Y2AFP3_ARAVE</name>
<dbReference type="EMBL" id="BGPR01000016">
    <property type="protein sequence ID" value="GBL78608.1"/>
    <property type="molecule type" value="Genomic_DNA"/>
</dbReference>
<organism evidence="2 3">
    <name type="scientific">Araneus ventricosus</name>
    <name type="common">Orbweaver spider</name>
    <name type="synonym">Epeira ventricosa</name>
    <dbReference type="NCBI Taxonomy" id="182803"/>
    <lineage>
        <taxon>Eukaryota</taxon>
        <taxon>Metazoa</taxon>
        <taxon>Ecdysozoa</taxon>
        <taxon>Arthropoda</taxon>
        <taxon>Chelicerata</taxon>
        <taxon>Arachnida</taxon>
        <taxon>Araneae</taxon>
        <taxon>Araneomorphae</taxon>
        <taxon>Entelegynae</taxon>
        <taxon>Araneoidea</taxon>
        <taxon>Araneidae</taxon>
        <taxon>Araneus</taxon>
    </lineage>
</organism>
<keyword evidence="3" id="KW-1185">Reference proteome</keyword>
<dbReference type="PANTHER" id="PTHR47326">
    <property type="entry name" value="TRANSPOSABLE ELEMENT TC3 TRANSPOSASE-LIKE PROTEIN"/>
    <property type="match status" value="1"/>
</dbReference>
<dbReference type="InterPro" id="IPR036397">
    <property type="entry name" value="RNaseH_sf"/>
</dbReference>
<proteinExistence type="predicted"/>
<dbReference type="Gene3D" id="3.30.420.10">
    <property type="entry name" value="Ribonuclease H-like superfamily/Ribonuclease H"/>
    <property type="match status" value="1"/>
</dbReference>
<evidence type="ECO:0000256" key="1">
    <source>
        <dbReference type="SAM" id="Phobius"/>
    </source>
</evidence>
<evidence type="ECO:0000313" key="2">
    <source>
        <dbReference type="EMBL" id="GBL78608.1"/>
    </source>
</evidence>
<dbReference type="PANTHER" id="PTHR47326:SF1">
    <property type="entry name" value="HTH PSQ-TYPE DOMAIN-CONTAINING PROTEIN"/>
    <property type="match status" value="1"/>
</dbReference>
<feature type="transmembrane region" description="Helical" evidence="1">
    <location>
        <begin position="96"/>
        <end position="115"/>
    </location>
</feature>
<keyword evidence="1" id="KW-1133">Transmembrane helix</keyword>
<reference evidence="2 3" key="1">
    <citation type="journal article" date="2019" name="Sci. Rep.">
        <title>Orb-weaving spider Araneus ventricosus genome elucidates the spidroin gene catalogue.</title>
        <authorList>
            <person name="Kono N."/>
            <person name="Nakamura H."/>
            <person name="Ohtoshi R."/>
            <person name="Moran D.A.P."/>
            <person name="Shinohara A."/>
            <person name="Yoshida Y."/>
            <person name="Fujiwara M."/>
            <person name="Mori M."/>
            <person name="Tomita M."/>
            <person name="Arakawa K."/>
        </authorList>
    </citation>
    <scope>NUCLEOTIDE SEQUENCE [LARGE SCALE GENOMIC DNA]</scope>
</reference>
<gene>
    <name evidence="2" type="ORF">AVEN_65197_1</name>
</gene>
<dbReference type="GO" id="GO:0003676">
    <property type="term" value="F:nucleic acid binding"/>
    <property type="evidence" value="ECO:0007669"/>
    <property type="project" value="InterPro"/>
</dbReference>
<dbReference type="Proteomes" id="UP000499080">
    <property type="component" value="Unassembled WGS sequence"/>
</dbReference>
<keyword evidence="1" id="KW-0812">Transmembrane</keyword>
<evidence type="ECO:0000313" key="3">
    <source>
        <dbReference type="Proteomes" id="UP000499080"/>
    </source>
</evidence>